<dbReference type="GO" id="GO:0003700">
    <property type="term" value="F:DNA-binding transcription factor activity"/>
    <property type="evidence" value="ECO:0007669"/>
    <property type="project" value="TreeGrafter"/>
</dbReference>
<keyword evidence="3" id="KW-0804">Transcription</keyword>
<dbReference type="RefSeq" id="WP_119374169.1">
    <property type="nucleotide sequence ID" value="NZ_QWEC01000248.1"/>
</dbReference>
<dbReference type="Pfam" id="PF03466">
    <property type="entry name" value="LysR_substrate"/>
    <property type="match status" value="1"/>
</dbReference>
<evidence type="ECO:0000313" key="6">
    <source>
        <dbReference type="Proteomes" id="UP000266298"/>
    </source>
</evidence>
<evidence type="ECO:0000256" key="2">
    <source>
        <dbReference type="ARBA" id="ARBA00023125"/>
    </source>
</evidence>
<dbReference type="EMBL" id="QWEC01000248">
    <property type="protein sequence ID" value="RII96029.1"/>
    <property type="molecule type" value="Genomic_DNA"/>
</dbReference>
<dbReference type="NCBIfam" id="NF002964">
    <property type="entry name" value="PRK03635.1"/>
    <property type="match status" value="1"/>
</dbReference>
<dbReference type="PANTHER" id="PTHR30579">
    <property type="entry name" value="TRANSCRIPTIONAL REGULATOR"/>
    <property type="match status" value="1"/>
</dbReference>
<reference evidence="5 6" key="1">
    <citation type="submission" date="2018-08" db="EMBL/GenBank/DDBJ databases">
        <title>Genome Sequence of Clavibacter michiganensis Subspecies type strains, and the Atypical Peach-Colored Strains Isolated from Tomato.</title>
        <authorList>
            <person name="Osdaghi E."/>
            <person name="Portier P."/>
            <person name="Briand M."/>
            <person name="Jacques M.-A."/>
        </authorList>
    </citation>
    <scope>NUCLEOTIDE SEQUENCE [LARGE SCALE GENOMIC DNA]</scope>
    <source>
        <strain evidence="5 6">CFBP 7493</strain>
    </source>
</reference>
<evidence type="ECO:0000313" key="5">
    <source>
        <dbReference type="EMBL" id="RII96029.1"/>
    </source>
</evidence>
<dbReference type="InterPro" id="IPR050176">
    <property type="entry name" value="LTTR"/>
</dbReference>
<evidence type="ECO:0000256" key="1">
    <source>
        <dbReference type="ARBA" id="ARBA00023015"/>
    </source>
</evidence>
<name>A0A399NRT7_9MICO</name>
<organism evidence="5 6">
    <name type="scientific">Clavibacter michiganensis</name>
    <dbReference type="NCBI Taxonomy" id="28447"/>
    <lineage>
        <taxon>Bacteria</taxon>
        <taxon>Bacillati</taxon>
        <taxon>Actinomycetota</taxon>
        <taxon>Actinomycetes</taxon>
        <taxon>Micrococcales</taxon>
        <taxon>Microbacteriaceae</taxon>
        <taxon>Clavibacter</taxon>
    </lineage>
</organism>
<feature type="non-terminal residue" evidence="5">
    <location>
        <position position="1"/>
    </location>
</feature>
<keyword evidence="1" id="KW-0805">Transcription regulation</keyword>
<dbReference type="AlphaFoldDB" id="A0A399NRT7"/>
<feature type="domain" description="LysR substrate-binding" evidence="4">
    <location>
        <begin position="44"/>
        <end position="229"/>
    </location>
</feature>
<sequence>RHARQVLLLERDLDGLLGVGDGDGDAPRAGTAAVPVVVNGDSLASWLLPAFAALAAETGQAVEVLREDEHHSLDLLRDGSAMAAVTSVKDPVQGCTSERLGRMRYRALATPAYVAAHLPDGPTPSALAVAPLVMFDRKDAMQDRWLRGRRASAGQPRHYVPSSAEFVTAVTLGMGWGMLPDLQSEELVASGALVPLDAGSHVDVALHWQRWSVDSPVLADLTRHVRAAAASL</sequence>
<dbReference type="Gene3D" id="3.40.190.290">
    <property type="match status" value="1"/>
</dbReference>
<comment type="caution">
    <text evidence="5">The sequence shown here is derived from an EMBL/GenBank/DDBJ whole genome shotgun (WGS) entry which is preliminary data.</text>
</comment>
<protein>
    <submittedName>
        <fullName evidence="5">ArgP/LysG family DNA-binding transcriptional regulator</fullName>
    </submittedName>
</protein>
<dbReference type="InterPro" id="IPR005119">
    <property type="entry name" value="LysR_subst-bd"/>
</dbReference>
<dbReference type="PANTHER" id="PTHR30579:SF2">
    <property type="entry name" value="HTH-TYPE TRANSCRIPTIONAL REGULATOR ARGP"/>
    <property type="match status" value="1"/>
</dbReference>
<keyword evidence="2 5" id="KW-0238">DNA-binding</keyword>
<dbReference type="SUPFAM" id="SSF53850">
    <property type="entry name" value="Periplasmic binding protein-like II"/>
    <property type="match status" value="1"/>
</dbReference>
<accession>A0A399NRT7</accession>
<gene>
    <name evidence="5" type="ORF">DZF96_12945</name>
</gene>
<dbReference type="GO" id="GO:0003677">
    <property type="term" value="F:DNA binding"/>
    <property type="evidence" value="ECO:0007669"/>
    <property type="project" value="UniProtKB-KW"/>
</dbReference>
<proteinExistence type="predicted"/>
<evidence type="ECO:0000259" key="4">
    <source>
        <dbReference type="Pfam" id="PF03466"/>
    </source>
</evidence>
<dbReference type="Proteomes" id="UP000266298">
    <property type="component" value="Unassembled WGS sequence"/>
</dbReference>
<evidence type="ECO:0000256" key="3">
    <source>
        <dbReference type="ARBA" id="ARBA00023163"/>
    </source>
</evidence>